<feature type="transmembrane region" description="Helical" evidence="5">
    <location>
        <begin position="255"/>
        <end position="274"/>
    </location>
</feature>
<dbReference type="NCBIfam" id="TIGR00367">
    <property type="entry name" value="calcium/sodium antiporter"/>
    <property type="match status" value="1"/>
</dbReference>
<evidence type="ECO:0000256" key="1">
    <source>
        <dbReference type="ARBA" id="ARBA00004141"/>
    </source>
</evidence>
<evidence type="ECO:0000256" key="3">
    <source>
        <dbReference type="ARBA" id="ARBA00022989"/>
    </source>
</evidence>
<dbReference type="OrthoDB" id="9794225at2"/>
<dbReference type="Pfam" id="PF01699">
    <property type="entry name" value="Na_Ca_ex"/>
    <property type="match status" value="2"/>
</dbReference>
<gene>
    <name evidence="7" type="ORF">EV690_0325</name>
</gene>
<keyword evidence="4 5" id="KW-0472">Membrane</keyword>
<feature type="transmembrane region" description="Helical" evidence="5">
    <location>
        <begin position="185"/>
        <end position="204"/>
    </location>
</feature>
<feature type="transmembrane region" description="Helical" evidence="5">
    <location>
        <begin position="219"/>
        <end position="243"/>
    </location>
</feature>
<comment type="caution">
    <text evidence="7">The sequence shown here is derived from an EMBL/GenBank/DDBJ whole genome shotgun (WGS) entry which is preliminary data.</text>
</comment>
<evidence type="ECO:0000256" key="4">
    <source>
        <dbReference type="ARBA" id="ARBA00023136"/>
    </source>
</evidence>
<dbReference type="GO" id="GO:0005262">
    <property type="term" value="F:calcium channel activity"/>
    <property type="evidence" value="ECO:0007669"/>
    <property type="project" value="TreeGrafter"/>
</dbReference>
<keyword evidence="3 5" id="KW-1133">Transmembrane helix</keyword>
<feature type="transmembrane region" description="Helical" evidence="5">
    <location>
        <begin position="310"/>
        <end position="328"/>
    </location>
</feature>
<reference evidence="7 8" key="1">
    <citation type="submission" date="2019-03" db="EMBL/GenBank/DDBJ databases">
        <title>Genomic Encyclopedia of Type Strains, Phase IV (KMG-IV): sequencing the most valuable type-strain genomes for metagenomic binning, comparative biology and taxonomic classification.</title>
        <authorList>
            <person name="Goeker M."/>
        </authorList>
    </citation>
    <scope>NUCLEOTIDE SEQUENCE [LARGE SCALE GENOMIC DNA]</scope>
    <source>
        <strain evidence="7 8">DSM 18577</strain>
    </source>
</reference>
<dbReference type="InterPro" id="IPR004837">
    <property type="entry name" value="NaCa_Exmemb"/>
</dbReference>
<protein>
    <submittedName>
        <fullName evidence="7">Cation:H+ antiporter</fullName>
    </submittedName>
</protein>
<keyword evidence="8" id="KW-1185">Reference proteome</keyword>
<dbReference type="Gene3D" id="1.20.1420.30">
    <property type="entry name" value="NCX, central ion-binding region"/>
    <property type="match status" value="2"/>
</dbReference>
<dbReference type="InterPro" id="IPR044880">
    <property type="entry name" value="NCX_ion-bd_dom_sf"/>
</dbReference>
<dbReference type="InterPro" id="IPR004481">
    <property type="entry name" value="K/Na/Ca-exchanger"/>
</dbReference>
<dbReference type="Proteomes" id="UP000295565">
    <property type="component" value="Unassembled WGS sequence"/>
</dbReference>
<organism evidence="7 8">
    <name type="scientific">Celerinatantimonas diazotrophica</name>
    <dbReference type="NCBI Taxonomy" id="412034"/>
    <lineage>
        <taxon>Bacteria</taxon>
        <taxon>Pseudomonadati</taxon>
        <taxon>Pseudomonadota</taxon>
        <taxon>Gammaproteobacteria</taxon>
        <taxon>Celerinatantimonadaceae</taxon>
        <taxon>Celerinatantimonas</taxon>
    </lineage>
</organism>
<feature type="transmembrane region" description="Helical" evidence="5">
    <location>
        <begin position="6"/>
        <end position="27"/>
    </location>
</feature>
<dbReference type="GO" id="GO:0008273">
    <property type="term" value="F:calcium, potassium:sodium antiporter activity"/>
    <property type="evidence" value="ECO:0007669"/>
    <property type="project" value="TreeGrafter"/>
</dbReference>
<evidence type="ECO:0000259" key="6">
    <source>
        <dbReference type="Pfam" id="PF01699"/>
    </source>
</evidence>
<evidence type="ECO:0000256" key="5">
    <source>
        <dbReference type="SAM" id="Phobius"/>
    </source>
</evidence>
<feature type="transmembrane region" description="Helical" evidence="5">
    <location>
        <begin position="286"/>
        <end position="303"/>
    </location>
</feature>
<dbReference type="EMBL" id="SMGD01000003">
    <property type="protein sequence ID" value="TCK63228.1"/>
    <property type="molecule type" value="Genomic_DNA"/>
</dbReference>
<feature type="transmembrane region" description="Helical" evidence="5">
    <location>
        <begin position="126"/>
        <end position="145"/>
    </location>
</feature>
<proteinExistence type="predicted"/>
<dbReference type="GO" id="GO:0006874">
    <property type="term" value="P:intracellular calcium ion homeostasis"/>
    <property type="evidence" value="ECO:0007669"/>
    <property type="project" value="TreeGrafter"/>
</dbReference>
<feature type="transmembrane region" description="Helical" evidence="5">
    <location>
        <begin position="78"/>
        <end position="97"/>
    </location>
</feature>
<dbReference type="RefSeq" id="WP_131911197.1">
    <property type="nucleotide sequence ID" value="NZ_OU594967.1"/>
</dbReference>
<accession>A0A4R1KEU1</accession>
<comment type="subcellular location">
    <subcellularLocation>
        <location evidence="1">Membrane</location>
        <topology evidence="1">Multi-pass membrane protein</topology>
    </subcellularLocation>
</comment>
<evidence type="ECO:0000313" key="8">
    <source>
        <dbReference type="Proteomes" id="UP000295565"/>
    </source>
</evidence>
<dbReference type="PANTHER" id="PTHR10846:SF8">
    <property type="entry name" value="INNER MEMBRANE PROTEIN YRBG"/>
    <property type="match status" value="1"/>
</dbReference>
<dbReference type="GO" id="GO:0005886">
    <property type="term" value="C:plasma membrane"/>
    <property type="evidence" value="ECO:0007669"/>
    <property type="project" value="TreeGrafter"/>
</dbReference>
<dbReference type="AlphaFoldDB" id="A0A4R1KEU1"/>
<dbReference type="PANTHER" id="PTHR10846">
    <property type="entry name" value="SODIUM/POTASSIUM/CALCIUM EXCHANGER"/>
    <property type="match status" value="1"/>
</dbReference>
<keyword evidence="2 5" id="KW-0812">Transmembrane</keyword>
<sequence>MWIDIIVLITSFACLVYSADRFVFGAAALARNLGISPMIIGLTIVAMGSSAPEIMVSATASLNGQLNTAIGNAIGSNITNITLVLGVTALMHPILVGKSSLRREIPAMLFATAITGYLLSDNDLSFFDGCTLFGLFFLMMGYLIWRLQKQHNQLQPSNAANKSEEDQLIEQYEADIPDQVPMTRAIFWLIVGLVILPISSDFLVDSASNIARHLGISELVIGLTIIAVGTSLPELAACVISVIKKENDIALGNIIGSNIFNLLVVLAICGVLAPGKVDPAAFARDYWWMLATSASIGLLSLLVKPHRLTRWAGGLLLITFISYQLVLFL</sequence>
<evidence type="ECO:0000313" key="7">
    <source>
        <dbReference type="EMBL" id="TCK63228.1"/>
    </source>
</evidence>
<feature type="domain" description="Sodium/calcium exchanger membrane region" evidence="6">
    <location>
        <begin position="5"/>
        <end position="145"/>
    </location>
</feature>
<feature type="transmembrane region" description="Helical" evidence="5">
    <location>
        <begin position="39"/>
        <end position="58"/>
    </location>
</feature>
<feature type="domain" description="Sodium/calcium exchanger membrane region" evidence="6">
    <location>
        <begin position="185"/>
        <end position="328"/>
    </location>
</feature>
<evidence type="ECO:0000256" key="2">
    <source>
        <dbReference type="ARBA" id="ARBA00022692"/>
    </source>
</evidence>
<name>A0A4R1KEU1_9GAMM</name>